<proteinExistence type="predicted"/>
<dbReference type="AlphaFoldDB" id="A0A6N2L9J7"/>
<reference evidence="1" key="1">
    <citation type="submission" date="2019-03" db="EMBL/GenBank/DDBJ databases">
        <authorList>
            <person name="Mank J."/>
            <person name="Almeida P."/>
        </authorList>
    </citation>
    <scope>NUCLEOTIDE SEQUENCE</scope>
    <source>
        <strain evidence="1">78183</strain>
    </source>
</reference>
<protein>
    <submittedName>
        <fullName evidence="1">Uncharacterized protein</fullName>
    </submittedName>
</protein>
<dbReference type="EMBL" id="CAADRP010001224">
    <property type="protein sequence ID" value="VFU37209.1"/>
    <property type="molecule type" value="Genomic_DNA"/>
</dbReference>
<accession>A0A6N2L9J7</accession>
<sequence>MLSSRSFYLKRGGSMDGKGRILFWIKAVQQVFCHLHENVGNGQPSGSINRELDERNKVCWILHVSLVIYWEKGSIPCFLWKWKVILASQGQVLESGEKRWLIRRQEETSRHVCCGKCTFKSCN</sequence>
<gene>
    <name evidence="1" type="ORF">SVIM_LOCUS194506</name>
</gene>
<name>A0A6N2L9J7_SALVM</name>
<organism evidence="1">
    <name type="scientific">Salix viminalis</name>
    <name type="common">Common osier</name>
    <name type="synonym">Basket willow</name>
    <dbReference type="NCBI Taxonomy" id="40686"/>
    <lineage>
        <taxon>Eukaryota</taxon>
        <taxon>Viridiplantae</taxon>
        <taxon>Streptophyta</taxon>
        <taxon>Embryophyta</taxon>
        <taxon>Tracheophyta</taxon>
        <taxon>Spermatophyta</taxon>
        <taxon>Magnoliopsida</taxon>
        <taxon>eudicotyledons</taxon>
        <taxon>Gunneridae</taxon>
        <taxon>Pentapetalae</taxon>
        <taxon>rosids</taxon>
        <taxon>fabids</taxon>
        <taxon>Malpighiales</taxon>
        <taxon>Salicaceae</taxon>
        <taxon>Saliceae</taxon>
        <taxon>Salix</taxon>
    </lineage>
</organism>
<evidence type="ECO:0000313" key="1">
    <source>
        <dbReference type="EMBL" id="VFU37209.1"/>
    </source>
</evidence>